<evidence type="ECO:0000313" key="7">
    <source>
        <dbReference type="Proteomes" id="UP000001989"/>
    </source>
</evidence>
<dbReference type="OrthoDB" id="8717144at2"/>
<organism evidence="6 7">
    <name type="scientific">Rhizorhabdus wittichii (strain DSM 6014 / CCUG 31198 / JCM 15750 / NBRC 105917 / EY 4224 / RW1)</name>
    <name type="common">Sphingomonas wittichii</name>
    <dbReference type="NCBI Taxonomy" id="392499"/>
    <lineage>
        <taxon>Bacteria</taxon>
        <taxon>Pseudomonadati</taxon>
        <taxon>Pseudomonadota</taxon>
        <taxon>Alphaproteobacteria</taxon>
        <taxon>Sphingomonadales</taxon>
        <taxon>Sphingomonadaceae</taxon>
        <taxon>Rhizorhabdus</taxon>
    </lineage>
</organism>
<dbReference type="InterPro" id="IPR036704">
    <property type="entry name" value="RraA/RraA-like_sf"/>
</dbReference>
<feature type="binding site" evidence="5">
    <location>
        <position position="116"/>
    </location>
    <ligand>
        <name>Mg(2+)</name>
        <dbReference type="ChEBI" id="CHEBI:18420"/>
    </ligand>
</feature>
<proteinExistence type="predicted"/>
<name>A0A9J9LF89_RHIWR</name>
<dbReference type="GO" id="GO:0032259">
    <property type="term" value="P:methylation"/>
    <property type="evidence" value="ECO:0007669"/>
    <property type="project" value="UniProtKB-KW"/>
</dbReference>
<dbReference type="AlphaFoldDB" id="A0A9J9LF89"/>
<protein>
    <recommendedName>
        <fullName evidence="2">Putative 4-hydroxy-4-methyl-2-oxoglutarate aldolase</fullName>
    </recommendedName>
    <alternativeName>
        <fullName evidence="3">Regulator of ribonuclease activity homolog</fullName>
    </alternativeName>
    <alternativeName>
        <fullName evidence="4">RraA-like protein</fullName>
    </alternativeName>
</protein>
<gene>
    <name evidence="6" type="ordered locus">Swit_2467</name>
</gene>
<evidence type="ECO:0000256" key="5">
    <source>
        <dbReference type="PIRSR" id="PIRSR605493-1"/>
    </source>
</evidence>
<keyword evidence="6" id="KW-0808">Transferase</keyword>
<keyword evidence="7" id="KW-1185">Reference proteome</keyword>
<dbReference type="CDD" id="cd16841">
    <property type="entry name" value="RraA_family"/>
    <property type="match status" value="1"/>
</dbReference>
<dbReference type="GO" id="GO:0046872">
    <property type="term" value="F:metal ion binding"/>
    <property type="evidence" value="ECO:0007669"/>
    <property type="project" value="UniProtKB-KW"/>
</dbReference>
<comment type="cofactor">
    <cofactor evidence="5">
        <name>Mg(2+)</name>
        <dbReference type="ChEBI" id="CHEBI:18420"/>
    </cofactor>
</comment>
<dbReference type="EMBL" id="CP000699">
    <property type="protein sequence ID" value="ABQ68826.1"/>
    <property type="molecule type" value="Genomic_DNA"/>
</dbReference>
<dbReference type="GO" id="GO:0008168">
    <property type="term" value="F:methyltransferase activity"/>
    <property type="evidence" value="ECO:0007669"/>
    <property type="project" value="UniProtKB-KW"/>
</dbReference>
<keyword evidence="6" id="KW-0489">Methyltransferase</keyword>
<evidence type="ECO:0000256" key="3">
    <source>
        <dbReference type="ARBA" id="ARBA00029596"/>
    </source>
</evidence>
<evidence type="ECO:0000256" key="4">
    <source>
        <dbReference type="ARBA" id="ARBA00030169"/>
    </source>
</evidence>
<dbReference type="SUPFAM" id="SSF89562">
    <property type="entry name" value="RraA-like"/>
    <property type="match status" value="1"/>
</dbReference>
<dbReference type="InterPro" id="IPR005493">
    <property type="entry name" value="RraA/RraA-like"/>
</dbReference>
<dbReference type="KEGG" id="swi:Swit_2467"/>
<comment type="cofactor">
    <cofactor evidence="1">
        <name>a divalent metal cation</name>
        <dbReference type="ChEBI" id="CHEBI:60240"/>
    </cofactor>
</comment>
<dbReference type="Pfam" id="PF03737">
    <property type="entry name" value="RraA-like"/>
    <property type="match status" value="1"/>
</dbReference>
<sequence>MYIVEPMPKQIDADLIAGLLATDTGTVGHFLDGGFMCSDIQGRMPGRKIAGTAVTVRCTLPDSVIVHYALKHIRPGDVLIVDRGQDKDTACLGGTTAVAAVAAGLQAVIMDCAGNDISQANAAGLALWCRAPTPVTTKYRNLGGEINVPISCGGVAVRPGDAILADENGVLVISPDLVRAVVDEAKTWHRKEADFFKALEANPGLCYPDATGASAIVETALKAQEGGIRLNRPPGSQD</sequence>
<keyword evidence="5" id="KW-0460">Magnesium</keyword>
<dbReference type="Gene3D" id="3.50.30.40">
    <property type="entry name" value="Ribonuclease E inhibitor RraA/RraA-like"/>
    <property type="match status" value="1"/>
</dbReference>
<accession>A0A9J9LF89</accession>
<evidence type="ECO:0000256" key="1">
    <source>
        <dbReference type="ARBA" id="ARBA00001968"/>
    </source>
</evidence>
<dbReference type="PANTHER" id="PTHR33254">
    <property type="entry name" value="4-HYDROXY-4-METHYL-2-OXOGLUTARATE ALDOLASE 3-RELATED"/>
    <property type="match status" value="1"/>
</dbReference>
<dbReference type="PANTHER" id="PTHR33254:SF4">
    <property type="entry name" value="4-HYDROXY-4-METHYL-2-OXOGLUTARATE ALDOLASE 3-RELATED"/>
    <property type="match status" value="1"/>
</dbReference>
<reference evidence="6 7" key="1">
    <citation type="journal article" date="2010" name="J. Bacteriol.">
        <title>Genome sequence of the dioxin-mineralizing bacterium Sphingomonas wittichii RW1.</title>
        <authorList>
            <person name="Miller T.R."/>
            <person name="Delcher A.L."/>
            <person name="Salzberg S.L."/>
            <person name="Saunders E."/>
            <person name="Detter J.C."/>
            <person name="Halden R.U."/>
        </authorList>
    </citation>
    <scope>NUCLEOTIDE SEQUENCE [LARGE SCALE GENOMIC DNA]</scope>
    <source>
        <strain evidence="7">DSM 6014 / CCUG 31198 / JCM 15750 / NBRC 105917 / EY 4224 / RW1</strain>
    </source>
</reference>
<evidence type="ECO:0000256" key="2">
    <source>
        <dbReference type="ARBA" id="ARBA00016549"/>
    </source>
</evidence>
<dbReference type="Proteomes" id="UP000001989">
    <property type="component" value="Chromosome"/>
</dbReference>
<evidence type="ECO:0000313" key="6">
    <source>
        <dbReference type="EMBL" id="ABQ68826.1"/>
    </source>
</evidence>
<keyword evidence="5" id="KW-0479">Metal-binding</keyword>